<protein>
    <recommendedName>
        <fullName evidence="3">Protein kinase domain-containing protein</fullName>
    </recommendedName>
</protein>
<dbReference type="SUPFAM" id="SSF56112">
    <property type="entry name" value="Protein kinase-like (PK-like)"/>
    <property type="match status" value="1"/>
</dbReference>
<proteinExistence type="predicted"/>
<accession>A0A1B7NTL5</accession>
<keyword evidence="2" id="KW-1185">Reference proteome</keyword>
<sequence>MDIKPSNIVIDSEGNAVLIGISGVGGITRQWCSPEIQHETYPFGLPFEQRRLNDIWAYGKLLSEIGSHAKDDLFANDLEQVADCLMKENCQTRMSLPRAISRLKGCA</sequence>
<reference evidence="1 2" key="1">
    <citation type="submission" date="2015-07" db="EMBL/GenBank/DDBJ databases">
        <title>Emmonsia species relationships and genome sequence.</title>
        <authorList>
            <person name="Cuomo C.A."/>
            <person name="Schwartz I.S."/>
            <person name="Kenyon C."/>
            <person name="de Hoog G.S."/>
            <person name="Govender N.P."/>
            <person name="Botha A."/>
            <person name="Moreno L."/>
            <person name="de Vries M."/>
            <person name="Munoz J.F."/>
            <person name="Stielow J.B."/>
        </authorList>
    </citation>
    <scope>NUCLEOTIDE SEQUENCE [LARGE SCALE GENOMIC DNA]</scope>
    <source>
        <strain evidence="1 2">CBS 136260</strain>
    </source>
</reference>
<dbReference type="OrthoDB" id="4204376at2759"/>
<organism evidence="1 2">
    <name type="scientific">Emergomyces africanus</name>
    <dbReference type="NCBI Taxonomy" id="1955775"/>
    <lineage>
        <taxon>Eukaryota</taxon>
        <taxon>Fungi</taxon>
        <taxon>Dikarya</taxon>
        <taxon>Ascomycota</taxon>
        <taxon>Pezizomycotina</taxon>
        <taxon>Eurotiomycetes</taxon>
        <taxon>Eurotiomycetidae</taxon>
        <taxon>Onygenales</taxon>
        <taxon>Ajellomycetaceae</taxon>
        <taxon>Emergomyces</taxon>
    </lineage>
</organism>
<evidence type="ECO:0008006" key="3">
    <source>
        <dbReference type="Google" id="ProtNLM"/>
    </source>
</evidence>
<dbReference type="Gene3D" id="1.10.510.10">
    <property type="entry name" value="Transferase(Phosphotransferase) domain 1"/>
    <property type="match status" value="1"/>
</dbReference>
<comment type="caution">
    <text evidence="1">The sequence shown here is derived from an EMBL/GenBank/DDBJ whole genome shotgun (WGS) entry which is preliminary data.</text>
</comment>
<dbReference type="AlphaFoldDB" id="A0A1B7NTL5"/>
<evidence type="ECO:0000313" key="1">
    <source>
        <dbReference type="EMBL" id="OAX80095.1"/>
    </source>
</evidence>
<dbReference type="Proteomes" id="UP000091918">
    <property type="component" value="Unassembled WGS sequence"/>
</dbReference>
<dbReference type="EMBL" id="LGUA01000800">
    <property type="protein sequence ID" value="OAX80095.1"/>
    <property type="molecule type" value="Genomic_DNA"/>
</dbReference>
<dbReference type="InterPro" id="IPR011009">
    <property type="entry name" value="Kinase-like_dom_sf"/>
</dbReference>
<name>A0A1B7NTL5_9EURO</name>
<evidence type="ECO:0000313" key="2">
    <source>
        <dbReference type="Proteomes" id="UP000091918"/>
    </source>
</evidence>
<gene>
    <name evidence="1" type="ORF">ACJ72_05577</name>
</gene>